<dbReference type="SUPFAM" id="SSF51556">
    <property type="entry name" value="Metallo-dependent hydrolases"/>
    <property type="match status" value="1"/>
</dbReference>
<dbReference type="InterPro" id="IPR051781">
    <property type="entry name" value="Metallo-dep_Hydrolase"/>
</dbReference>
<proteinExistence type="predicted"/>
<keyword evidence="5" id="KW-1185">Reference proteome</keyword>
<evidence type="ECO:0000313" key="4">
    <source>
        <dbReference type="EMBL" id="OJH39855.1"/>
    </source>
</evidence>
<dbReference type="PANTHER" id="PTHR43135:SF3">
    <property type="entry name" value="ALPHA-D-RIBOSE 1-METHYLPHOSPHONATE 5-TRIPHOSPHATE DIPHOSPHATASE"/>
    <property type="match status" value="1"/>
</dbReference>
<dbReference type="InterPro" id="IPR032466">
    <property type="entry name" value="Metal_Hydrolase"/>
</dbReference>
<dbReference type="Proteomes" id="UP000182229">
    <property type="component" value="Unassembled WGS sequence"/>
</dbReference>
<dbReference type="InterPro" id="IPR011059">
    <property type="entry name" value="Metal-dep_hydrolase_composite"/>
</dbReference>
<dbReference type="STRING" id="83449.BON30_12215"/>
<dbReference type="AlphaFoldDB" id="A0A1L9BC85"/>
<feature type="compositionally biased region" description="Pro residues" evidence="1">
    <location>
        <begin position="676"/>
        <end position="685"/>
    </location>
</feature>
<protein>
    <recommendedName>
        <fullName evidence="3">Amidohydrolase-related domain-containing protein</fullName>
    </recommendedName>
</protein>
<dbReference type="Gene3D" id="2.30.40.10">
    <property type="entry name" value="Urease, subunit C, domain 1"/>
    <property type="match status" value="1"/>
</dbReference>
<organism evidence="4 5">
    <name type="scientific">Cystobacter ferrugineus</name>
    <dbReference type="NCBI Taxonomy" id="83449"/>
    <lineage>
        <taxon>Bacteria</taxon>
        <taxon>Pseudomonadati</taxon>
        <taxon>Myxococcota</taxon>
        <taxon>Myxococcia</taxon>
        <taxon>Myxococcales</taxon>
        <taxon>Cystobacterineae</taxon>
        <taxon>Archangiaceae</taxon>
        <taxon>Cystobacter</taxon>
    </lineage>
</organism>
<feature type="chain" id="PRO_5013245184" description="Amidohydrolase-related domain-containing protein" evidence="2">
    <location>
        <begin position="22"/>
        <end position="685"/>
    </location>
</feature>
<feature type="signal peptide" evidence="2">
    <location>
        <begin position="1"/>
        <end position="21"/>
    </location>
</feature>
<reference evidence="4 5" key="2">
    <citation type="submission" date="2016-12" db="EMBL/GenBank/DDBJ databases">
        <title>Draft Genome Sequence of Cystobacter ferrugineus Strain Cbfe23.</title>
        <authorList>
            <person name="Akbar S."/>
            <person name="Dowd S.E."/>
            <person name="Stevens D.C."/>
        </authorList>
    </citation>
    <scope>NUCLEOTIDE SEQUENCE [LARGE SCALE GENOMIC DNA]</scope>
    <source>
        <strain evidence="4 5">Cbfe23</strain>
    </source>
</reference>
<name>A0A1L9BC85_9BACT</name>
<comment type="caution">
    <text evidence="4">The sequence shown here is derived from an EMBL/GenBank/DDBJ whole genome shotgun (WGS) entry which is preliminary data.</text>
</comment>
<dbReference type="InterPro" id="IPR006680">
    <property type="entry name" value="Amidohydro-rel"/>
</dbReference>
<dbReference type="PANTHER" id="PTHR43135">
    <property type="entry name" value="ALPHA-D-RIBOSE 1-METHYLPHOSPHONATE 5-TRIPHOSPHATE DIPHOSPHATASE"/>
    <property type="match status" value="1"/>
</dbReference>
<keyword evidence="2" id="KW-0732">Signal</keyword>
<evidence type="ECO:0000313" key="5">
    <source>
        <dbReference type="Proteomes" id="UP000182229"/>
    </source>
</evidence>
<feature type="domain" description="Amidohydrolase-related" evidence="3">
    <location>
        <begin position="290"/>
        <end position="645"/>
    </location>
</feature>
<dbReference type="GO" id="GO:0016810">
    <property type="term" value="F:hydrolase activity, acting on carbon-nitrogen (but not peptide) bonds"/>
    <property type="evidence" value="ECO:0007669"/>
    <property type="project" value="InterPro"/>
</dbReference>
<dbReference type="EMBL" id="MPIN01000003">
    <property type="protein sequence ID" value="OJH39855.1"/>
    <property type="molecule type" value="Genomic_DNA"/>
</dbReference>
<feature type="region of interest" description="Disordered" evidence="1">
    <location>
        <begin position="656"/>
        <end position="685"/>
    </location>
</feature>
<dbReference type="Gene3D" id="3.20.20.140">
    <property type="entry name" value="Metal-dependent hydrolases"/>
    <property type="match status" value="1"/>
</dbReference>
<dbReference type="Pfam" id="PF01979">
    <property type="entry name" value="Amidohydro_1"/>
    <property type="match status" value="1"/>
</dbReference>
<evidence type="ECO:0000259" key="3">
    <source>
        <dbReference type="Pfam" id="PF01979"/>
    </source>
</evidence>
<reference evidence="5" key="1">
    <citation type="submission" date="2016-11" db="EMBL/GenBank/DDBJ databases">
        <authorList>
            <person name="Shukria A."/>
            <person name="Stevens D.C."/>
        </authorList>
    </citation>
    <scope>NUCLEOTIDE SEQUENCE [LARGE SCALE GENOMIC DNA]</scope>
    <source>
        <strain evidence="5">Cbfe23</strain>
    </source>
</reference>
<accession>A0A1L9BC85</accession>
<gene>
    <name evidence="4" type="ORF">BON30_12215</name>
</gene>
<sequence>MVCRLLCAAAAVCLTAASPSAADGAYDLVILGSVRGEMVVASDAKSRRVSFRYDDRGRGHDMRTELRVDAARLPTAYAASGLNYLKAPIAETFEHTDQGGRWTSAADQGQSPDRGFYLPHEASLDANTTLAQALLRAPERELAILPRGRARIEEVMRTRLSGDEAAILYFIHGLSFGPAPLWLDEAGDLILEGNGWASARRKGLGAQAEKLIELQQEALTQRERRDALRLAQKPSGPVVFHDVALYDATRRKLVKARSVIVDGQRIQWVGPARRAKIAPNAQVIKGRGRVLLPGLFDMHTHLADNIGGLLAIASGVTSARDLANQIDPLIKRAAAWDAGELIGPRVFRSAMIDARHPLAGPTELLVATPDEARSAVERAAAAGFPAVKLYSSLTPEQVRVIISEAKQRGLRVGGHVPAGMTMTQAIEAGFDEVNHANFWMLGFMGQEVVDKTNSPVRLTALGERGRDIDLGSKPVTELVALVRDRKIVLDPTLSVFEDTLAARRGEPAPSIAAVADRMPATVVRSMSGGGTAETEAQLERNRQSLERLGQMFMLMHRAGVTMVPGTDGIPGLALVRELETYVEAGLAPTDALYMATLGAARVAGAQDRLGSIAAGKLADLVLVEGDPTQQIASLRNTQVVMKDGVLFDPDALFAAAGMRPRPRPNKSEGADRVPPGRRPTPPEPP</sequence>
<evidence type="ECO:0000256" key="1">
    <source>
        <dbReference type="SAM" id="MobiDB-lite"/>
    </source>
</evidence>
<evidence type="ECO:0000256" key="2">
    <source>
        <dbReference type="SAM" id="SignalP"/>
    </source>
</evidence>
<dbReference type="SUPFAM" id="SSF51338">
    <property type="entry name" value="Composite domain of metallo-dependent hydrolases"/>
    <property type="match status" value="1"/>
</dbReference>